<feature type="region of interest" description="Disordered" evidence="9">
    <location>
        <begin position="1321"/>
        <end position="1396"/>
    </location>
</feature>
<evidence type="ECO:0000256" key="7">
    <source>
        <dbReference type="ARBA" id="ARBA00023136"/>
    </source>
</evidence>
<evidence type="ECO:0000256" key="4">
    <source>
        <dbReference type="ARBA" id="ARBA00022737"/>
    </source>
</evidence>
<feature type="compositionally biased region" description="Polar residues" evidence="9">
    <location>
        <begin position="1066"/>
        <end position="1077"/>
    </location>
</feature>
<feature type="transmembrane region" description="Helical" evidence="10">
    <location>
        <begin position="118"/>
        <end position="143"/>
    </location>
</feature>
<feature type="compositionally biased region" description="Basic and acidic residues" evidence="9">
    <location>
        <begin position="1021"/>
        <end position="1033"/>
    </location>
</feature>
<feature type="compositionally biased region" description="Pro residues" evidence="9">
    <location>
        <begin position="1432"/>
        <end position="1441"/>
    </location>
</feature>
<keyword evidence="3 10" id="KW-0812">Transmembrane</keyword>
<feature type="transmembrane region" description="Helical" evidence="10">
    <location>
        <begin position="477"/>
        <end position="497"/>
    </location>
</feature>
<evidence type="ECO:0000256" key="1">
    <source>
        <dbReference type="ARBA" id="ARBA00004141"/>
    </source>
</evidence>
<accession>A0ABQ9YB12</accession>
<feature type="transmembrane region" description="Helical" evidence="10">
    <location>
        <begin position="595"/>
        <end position="617"/>
    </location>
</feature>
<feature type="compositionally biased region" description="Polar residues" evidence="9">
    <location>
        <begin position="995"/>
        <end position="1004"/>
    </location>
</feature>
<feature type="transmembrane region" description="Helical" evidence="10">
    <location>
        <begin position="532"/>
        <end position="550"/>
    </location>
</feature>
<feature type="region of interest" description="Disordered" evidence="9">
    <location>
        <begin position="962"/>
        <end position="1077"/>
    </location>
</feature>
<dbReference type="Gene3D" id="3.10.580.10">
    <property type="entry name" value="CBS-domain"/>
    <property type="match status" value="1"/>
</dbReference>
<feature type="transmembrane region" description="Helical" evidence="10">
    <location>
        <begin position="238"/>
        <end position="256"/>
    </location>
</feature>
<keyword evidence="2" id="KW-0813">Transport</keyword>
<keyword evidence="4" id="KW-0677">Repeat</keyword>
<dbReference type="InterPro" id="IPR050970">
    <property type="entry name" value="Cl_channel_volt-gated"/>
</dbReference>
<organism evidence="11 12">
    <name type="scientific">Blattamonas nauphoetae</name>
    <dbReference type="NCBI Taxonomy" id="2049346"/>
    <lineage>
        <taxon>Eukaryota</taxon>
        <taxon>Metamonada</taxon>
        <taxon>Preaxostyla</taxon>
        <taxon>Oxymonadida</taxon>
        <taxon>Blattamonas</taxon>
    </lineage>
</organism>
<feature type="transmembrane region" description="Helical" evidence="10">
    <location>
        <begin position="624"/>
        <end position="643"/>
    </location>
</feature>
<gene>
    <name evidence="11" type="ORF">BLNAU_4196</name>
</gene>
<reference evidence="11 12" key="1">
    <citation type="journal article" date="2022" name="bioRxiv">
        <title>Genomics of Preaxostyla Flagellates Illuminates Evolutionary Transitions and the Path Towards Mitochondrial Loss.</title>
        <authorList>
            <person name="Novak L.V.F."/>
            <person name="Treitli S.C."/>
            <person name="Pyrih J."/>
            <person name="Halakuc P."/>
            <person name="Pipaliya S.V."/>
            <person name="Vacek V."/>
            <person name="Brzon O."/>
            <person name="Soukal P."/>
            <person name="Eme L."/>
            <person name="Dacks J.B."/>
            <person name="Karnkowska A."/>
            <person name="Elias M."/>
            <person name="Hampl V."/>
        </authorList>
    </citation>
    <scope>NUCLEOTIDE SEQUENCE [LARGE SCALE GENOMIC DNA]</scope>
    <source>
        <strain evidence="11">NAU3</strain>
        <tissue evidence="11">Gut</tissue>
    </source>
</reference>
<feature type="transmembrane region" description="Helical" evidence="10">
    <location>
        <begin position="163"/>
        <end position="188"/>
    </location>
</feature>
<evidence type="ECO:0000313" key="12">
    <source>
        <dbReference type="Proteomes" id="UP001281761"/>
    </source>
</evidence>
<feature type="compositionally biased region" description="Polar residues" evidence="9">
    <location>
        <begin position="1011"/>
        <end position="1020"/>
    </location>
</feature>
<dbReference type="InterPro" id="IPR001807">
    <property type="entry name" value="ClC"/>
</dbReference>
<feature type="region of interest" description="Disordered" evidence="9">
    <location>
        <begin position="1408"/>
        <end position="1464"/>
    </location>
</feature>
<evidence type="ECO:0000256" key="6">
    <source>
        <dbReference type="ARBA" id="ARBA00023065"/>
    </source>
</evidence>
<evidence type="ECO:0000256" key="3">
    <source>
        <dbReference type="ARBA" id="ARBA00022692"/>
    </source>
</evidence>
<evidence type="ECO:0000256" key="2">
    <source>
        <dbReference type="ARBA" id="ARBA00022448"/>
    </source>
</evidence>
<feature type="transmembrane region" description="Helical" evidence="10">
    <location>
        <begin position="562"/>
        <end position="583"/>
    </location>
</feature>
<dbReference type="SUPFAM" id="SSF54631">
    <property type="entry name" value="CBS-domain pair"/>
    <property type="match status" value="1"/>
</dbReference>
<comment type="caution">
    <text evidence="11">The sequence shown here is derived from an EMBL/GenBank/DDBJ whole genome shotgun (WGS) entry which is preliminary data.</text>
</comment>
<evidence type="ECO:0000313" key="11">
    <source>
        <dbReference type="EMBL" id="KAK2960799.1"/>
    </source>
</evidence>
<dbReference type="InterPro" id="IPR014743">
    <property type="entry name" value="Cl-channel_core"/>
</dbReference>
<keyword evidence="12" id="KW-1185">Reference proteome</keyword>
<feature type="transmembrane region" description="Helical" evidence="10">
    <location>
        <begin position="304"/>
        <end position="322"/>
    </location>
</feature>
<feature type="transmembrane region" description="Helical" evidence="10">
    <location>
        <begin position="268"/>
        <end position="292"/>
    </location>
</feature>
<protein>
    <submittedName>
        <fullName evidence="11">Chloride channel protein</fullName>
    </submittedName>
</protein>
<dbReference type="PANTHER" id="PTHR45720">
    <property type="entry name" value="CHLORIDE CHANNEL PROTEIN 2"/>
    <property type="match status" value="1"/>
</dbReference>
<evidence type="ECO:0000256" key="9">
    <source>
        <dbReference type="SAM" id="MobiDB-lite"/>
    </source>
</evidence>
<evidence type="ECO:0000256" key="8">
    <source>
        <dbReference type="ARBA" id="ARBA00023214"/>
    </source>
</evidence>
<feature type="compositionally biased region" description="Polar residues" evidence="9">
    <location>
        <begin position="1272"/>
        <end position="1281"/>
    </location>
</feature>
<feature type="compositionally biased region" description="Basic and acidic residues" evidence="9">
    <location>
        <begin position="1449"/>
        <end position="1464"/>
    </location>
</feature>
<keyword evidence="6" id="KW-0406">Ion transport</keyword>
<feature type="region of interest" description="Disordered" evidence="9">
    <location>
        <begin position="775"/>
        <end position="825"/>
    </location>
</feature>
<comment type="subcellular location">
    <subcellularLocation>
        <location evidence="1">Membrane</location>
        <topology evidence="1">Multi-pass membrane protein</topology>
    </subcellularLocation>
</comment>
<feature type="transmembrane region" description="Helical" evidence="10">
    <location>
        <begin position="342"/>
        <end position="367"/>
    </location>
</feature>
<dbReference type="Gene3D" id="1.10.3080.10">
    <property type="entry name" value="Clc chloride channel"/>
    <property type="match status" value="2"/>
</dbReference>
<keyword evidence="7 10" id="KW-0472">Membrane</keyword>
<evidence type="ECO:0000256" key="10">
    <source>
        <dbReference type="SAM" id="Phobius"/>
    </source>
</evidence>
<feature type="transmembrane region" description="Helical" evidence="10">
    <location>
        <begin position="208"/>
        <end position="231"/>
    </location>
</feature>
<feature type="compositionally biased region" description="Acidic residues" evidence="9">
    <location>
        <begin position="812"/>
        <end position="822"/>
    </location>
</feature>
<dbReference type="PANTHER" id="PTHR45720:SF10">
    <property type="entry name" value="CHLORIDE CHANNEL PROTEIN 2"/>
    <property type="match status" value="1"/>
</dbReference>
<dbReference type="SUPFAM" id="SSF81340">
    <property type="entry name" value="Clc chloride channel"/>
    <property type="match status" value="2"/>
</dbReference>
<name>A0ABQ9YB12_9EUKA</name>
<sequence>MPRKPRDKKSDSHLGFGATLLDIPLLSSLSLYEYSKQTLSRKYVNKMKSLGDAQLTRYHHLASLKAKEVKSYEAFHQISNDTPADEDPAFVNALHKPAKKSRFAKTYLLFQNHPHLQMVPLVLIIALGVAAVSFLQDGVANFFGGKLRWYIFDSISHPVLKCVVYTLWMVAWGLLGTLFTVFFAPVTGNGAGVEDMIAIMSGVPYPEFLTINTILGKLLGNLCALMSGMFVERGGPTMAIAMILTHLVITHVPFFRNYASTPSLRSDIYSFAIAMGMACMNYAPVGGMLFSIELMSDVFLTRNYFTLFYASALSSFIARQLLSLNYSIFHLPDIATPPPIQVYEFLILIVLGAVIGFISQMFVRLLLLATRFFMYLQRPQKYKEYKRKKQARKALAKQIEMQQYPPKKRNGDTAKVPHDRQSLSTIAIPNQISTRFSGASGGMLHPDQSKDKKSSQSDKVPLSKTIKQMFFNIPQRWRRFIIMFAIPFINAIVSLPIPTLKPFAAGINPTLLAMLGDPHTLQPIYNFGGNDAYFIPMLALLFVVYFFVLSTNIRAPIPTSGLLSQLTLGAILGRIVGESLYLISPQYFPSPAIYAASGAAAFLSGGTHSISSVLILLELTGMANIAPGLTFCAAASLSVSRLLGENLYTGLMLVRKIPVLSKPIPATVANAEFVTVGDLMKQTTSVCLTVTPTVHEINVALKKAKFYQISYIPLIRSETEPVLLGAVIVDSLNEIMKTMLMKEKAIVESIDTRPLCLLHMQSRVLDRFKEGQRLAKEDAEKQKERRKKRRRRLRRQQKRKNTACRGCCSGSESDDSSSDDSSSDTVDYVERTIDHLAKAFVNIDGMGDDEERKMKEDEYREVVREIFEKARQEKLEKELQDDDTDTEKIERNGSRMDEELVRELNQLTVTGTIHLDGKVELRGMLGSTEYVITRPSNNRNQLPEFIPTHEELPKEVGEMEVEEAGKGKKNVTITRNMNRKHEQQILKRKSHRQKPNQNTGTTPTRPKRSGLTWTEVQTPRTRPETAADWDLHPRPQSHIPTQTFHKTTPLSSSSDNLELYRPPSTDPSSARTENDNQVKTMVIPPPLSIQSITSAHPSGSIQGSPLRRTGFNPGNALFLHNDFVEILSRGLPPPLLFTEASMRQPGSKGGRHNTTPPPPPADKSTAAQITHLVKHHFISTINNTFSKSIRKERAQLIALLSGLSANELQPFKTDEDTNNAHPFIVGSSPMSELVRLATPAGGTHGDDSNTMCLLPRESPESSPDNSKEESDVPQSDSTPSFRPSLLPTSMVDHPFPTAHAPNSTTSIGLGELSAFIKLQNPNRSKQNPLPPKPPVTQPHPKTPSPSPPTQHSQQPLRAKRRMYGTSHTSPVPPVGRDSGPPTKHQMVLGQYGHPTDSAVDTMVFESAKSPAPTTHKPQRSKLNPRSLELPSPDDPLQPPAIVPVLNSSTRKETTDQTEPTQRRERFDDSKLAIINMSPDFVLIDTAPFNLSIDTPLSKAHTLLHILHIPFSIVTEEGKYAGLLFRDDILELYNKDYTIRQTMKDLKLHKR</sequence>
<dbReference type="Proteomes" id="UP001281761">
    <property type="component" value="Unassembled WGS sequence"/>
</dbReference>
<feature type="compositionally biased region" description="Basic residues" evidence="9">
    <location>
        <begin position="784"/>
        <end position="802"/>
    </location>
</feature>
<keyword evidence="5 10" id="KW-1133">Transmembrane helix</keyword>
<feature type="transmembrane region" description="Helical" evidence="10">
    <location>
        <begin position="12"/>
        <end position="32"/>
    </location>
</feature>
<proteinExistence type="predicted"/>
<feature type="compositionally biased region" description="Polar residues" evidence="9">
    <location>
        <begin position="1038"/>
        <end position="1056"/>
    </location>
</feature>
<dbReference type="InterPro" id="IPR046342">
    <property type="entry name" value="CBS_dom_sf"/>
</dbReference>
<evidence type="ECO:0000256" key="5">
    <source>
        <dbReference type="ARBA" id="ARBA00022989"/>
    </source>
</evidence>
<feature type="region of interest" description="Disordered" evidence="9">
    <location>
        <begin position="1237"/>
        <end position="1306"/>
    </location>
</feature>
<keyword evidence="8" id="KW-0868">Chloride</keyword>
<dbReference type="EMBL" id="JARBJD010000020">
    <property type="protein sequence ID" value="KAK2960799.1"/>
    <property type="molecule type" value="Genomic_DNA"/>
</dbReference>
<feature type="compositionally biased region" description="Pro residues" evidence="9">
    <location>
        <begin position="1328"/>
        <end position="1348"/>
    </location>
</feature>
<dbReference type="PRINTS" id="PR00762">
    <property type="entry name" value="CLCHANNEL"/>
</dbReference>
<dbReference type="Pfam" id="PF00654">
    <property type="entry name" value="Voltage_CLC"/>
    <property type="match status" value="2"/>
</dbReference>
<feature type="region of interest" description="Disordered" evidence="9">
    <location>
        <begin position="1141"/>
        <end position="1164"/>
    </location>
</feature>